<comment type="caution">
    <text evidence="1">The sequence shown here is derived from an EMBL/GenBank/DDBJ whole genome shotgun (WGS) entry which is preliminary data.</text>
</comment>
<evidence type="ECO:0000313" key="1">
    <source>
        <dbReference type="EMBL" id="MFD2574350.1"/>
    </source>
</evidence>
<sequence>MIDNIVSPGHSYKIVFSCYEVRMSHWIEQPHLIRVSDSKIVFSLNGASWSAFKVQWHDDETVFMRVSKYPGRISLDITLNVNRDAGSAVGEFKSFSGTLSQVSNWILAL</sequence>
<gene>
    <name evidence="1" type="ORF">ACFSUS_27190</name>
</gene>
<name>A0ABW5MBG7_9BACT</name>
<reference evidence="2" key="1">
    <citation type="journal article" date="2019" name="Int. J. Syst. Evol. Microbiol.">
        <title>The Global Catalogue of Microorganisms (GCM) 10K type strain sequencing project: providing services to taxonomists for standard genome sequencing and annotation.</title>
        <authorList>
            <consortium name="The Broad Institute Genomics Platform"/>
            <consortium name="The Broad Institute Genome Sequencing Center for Infectious Disease"/>
            <person name="Wu L."/>
            <person name="Ma J."/>
        </authorList>
    </citation>
    <scope>NUCLEOTIDE SEQUENCE [LARGE SCALE GENOMIC DNA]</scope>
    <source>
        <strain evidence="2">KCTC 42805</strain>
    </source>
</reference>
<dbReference type="Proteomes" id="UP001597469">
    <property type="component" value="Unassembled WGS sequence"/>
</dbReference>
<proteinExistence type="predicted"/>
<protein>
    <submittedName>
        <fullName evidence="1">Uncharacterized protein</fullName>
    </submittedName>
</protein>
<dbReference type="EMBL" id="JBHULN010000027">
    <property type="protein sequence ID" value="MFD2574350.1"/>
    <property type="molecule type" value="Genomic_DNA"/>
</dbReference>
<dbReference type="RefSeq" id="WP_381527963.1">
    <property type="nucleotide sequence ID" value="NZ_JBHULN010000027.1"/>
</dbReference>
<evidence type="ECO:0000313" key="2">
    <source>
        <dbReference type="Proteomes" id="UP001597469"/>
    </source>
</evidence>
<accession>A0ABW5MBG7</accession>
<keyword evidence="2" id="KW-1185">Reference proteome</keyword>
<organism evidence="1 2">
    <name type="scientific">Spirosoma soli</name>
    <dbReference type="NCBI Taxonomy" id="1770529"/>
    <lineage>
        <taxon>Bacteria</taxon>
        <taxon>Pseudomonadati</taxon>
        <taxon>Bacteroidota</taxon>
        <taxon>Cytophagia</taxon>
        <taxon>Cytophagales</taxon>
        <taxon>Cytophagaceae</taxon>
        <taxon>Spirosoma</taxon>
    </lineage>
</organism>